<sequence length="232" mass="26259">MTSGPWPREPSPRFARWRGELDQWRDAHAPSGRRFPATAGYSSQLYYEHGGVDEVGTVADLTWLARTGEQIKASQQVVWDVHAREVLEAAREGGLEATAEALRDSTEWIRRLAREGQPVREESDAARRASEVVDACPPNPLVRGEEVWGLWESLAGARHTCEGLRDQLLLELADEGCPRTRMADGLGWSYGRLRRRLVRLEDERAARIQRARQGEVPGIIDLESRRATSRRR</sequence>
<organism evidence="1 2">
    <name type="scientific">Brachybacterium avium</name>
    <dbReference type="NCBI Taxonomy" id="2017485"/>
    <lineage>
        <taxon>Bacteria</taxon>
        <taxon>Bacillati</taxon>
        <taxon>Actinomycetota</taxon>
        <taxon>Actinomycetes</taxon>
        <taxon>Micrococcales</taxon>
        <taxon>Dermabacteraceae</taxon>
        <taxon>Brachybacterium</taxon>
    </lineage>
</organism>
<accession>A0A220UHS4</accession>
<gene>
    <name evidence="1" type="ORF">CFK39_15515</name>
</gene>
<dbReference type="AlphaFoldDB" id="A0A220UHS4"/>
<geneLocation type="plasmid" evidence="2">
    <name>unnamed1 sequence</name>
</geneLocation>
<protein>
    <submittedName>
        <fullName evidence="1">Uncharacterized protein</fullName>
    </submittedName>
</protein>
<evidence type="ECO:0000313" key="1">
    <source>
        <dbReference type="EMBL" id="ASK67253.1"/>
    </source>
</evidence>
<keyword evidence="2" id="KW-1185">Reference proteome</keyword>
<name>A0A220UHS4_9MICO</name>
<evidence type="ECO:0000313" key="2">
    <source>
        <dbReference type="Proteomes" id="UP000198398"/>
    </source>
</evidence>
<reference evidence="1 2" key="1">
    <citation type="submission" date="2017-07" db="EMBL/GenBank/DDBJ databases">
        <title>Brachybacterium sp. VR2415.</title>
        <authorList>
            <person name="Tak E.J."/>
            <person name="Bae J.-W."/>
        </authorList>
    </citation>
    <scope>NUCLEOTIDE SEQUENCE [LARGE SCALE GENOMIC DNA]</scope>
    <source>
        <strain evidence="1 2">VR2415</strain>
        <plasmid evidence="2">unnamed1 sequence</plasmid>
    </source>
</reference>
<dbReference type="EMBL" id="CP022317">
    <property type="protein sequence ID" value="ASK67253.1"/>
    <property type="molecule type" value="Genomic_DNA"/>
</dbReference>
<keyword evidence="1" id="KW-0614">Plasmid</keyword>
<dbReference type="RefSeq" id="WP_089066485.1">
    <property type="nucleotide sequence ID" value="NZ_CP022317.1"/>
</dbReference>
<dbReference type="OrthoDB" id="9820294at2"/>
<proteinExistence type="predicted"/>
<dbReference type="KEGG" id="brv:CFK39_15515"/>
<dbReference type="Proteomes" id="UP000198398">
    <property type="component" value="Plasmid unnamed1"/>
</dbReference>